<gene>
    <name evidence="9 12" type="primary">lspA</name>
    <name evidence="12" type="ORF">VSU01S_23590</name>
</gene>
<keyword evidence="6 9" id="KW-0378">Hydrolase</keyword>
<feature type="active site" evidence="9">
    <location>
        <position position="150"/>
    </location>
</feature>
<proteinExistence type="inferred from homology"/>
<evidence type="ECO:0000256" key="6">
    <source>
        <dbReference type="ARBA" id="ARBA00022801"/>
    </source>
</evidence>
<evidence type="ECO:0000313" key="12">
    <source>
        <dbReference type="EMBL" id="GEM80114.1"/>
    </source>
</evidence>
<feature type="transmembrane region" description="Helical" evidence="9">
    <location>
        <begin position="49"/>
        <end position="70"/>
    </location>
</feature>
<evidence type="ECO:0000256" key="2">
    <source>
        <dbReference type="ARBA" id="ARBA00022475"/>
    </source>
</evidence>
<feature type="transmembrane region" description="Helical" evidence="9">
    <location>
        <begin position="108"/>
        <end position="129"/>
    </location>
</feature>
<feature type="transmembrane region" description="Helical" evidence="9">
    <location>
        <begin position="76"/>
        <end position="96"/>
    </location>
</feature>
<dbReference type="GO" id="GO:0005886">
    <property type="term" value="C:plasma membrane"/>
    <property type="evidence" value="ECO:0007669"/>
    <property type="project" value="UniProtKB-SubCell"/>
</dbReference>
<dbReference type="EC" id="3.4.23.36" evidence="9"/>
<dbReference type="PRINTS" id="PR00781">
    <property type="entry name" value="LIPOSIGPTASE"/>
</dbReference>
<feature type="active site" evidence="9">
    <location>
        <position position="132"/>
    </location>
</feature>
<organism evidence="12 13">
    <name type="scientific">Vibrio superstes NBRC 103154</name>
    <dbReference type="NCBI Taxonomy" id="1219062"/>
    <lineage>
        <taxon>Bacteria</taxon>
        <taxon>Pseudomonadati</taxon>
        <taxon>Pseudomonadota</taxon>
        <taxon>Gammaproteobacteria</taxon>
        <taxon>Vibrionales</taxon>
        <taxon>Vibrionaceae</taxon>
        <taxon>Vibrio</taxon>
    </lineage>
</organism>
<dbReference type="Pfam" id="PF01252">
    <property type="entry name" value="Peptidase_A8"/>
    <property type="match status" value="1"/>
</dbReference>
<name>A0A511QRY2_9VIBR</name>
<keyword evidence="3 9" id="KW-0645">Protease</keyword>
<evidence type="ECO:0000256" key="11">
    <source>
        <dbReference type="RuleBase" id="RU004181"/>
    </source>
</evidence>
<comment type="function">
    <text evidence="9 10">This protein specifically catalyzes the removal of signal peptides from prolipoproteins.</text>
</comment>
<evidence type="ECO:0000256" key="10">
    <source>
        <dbReference type="RuleBase" id="RU000594"/>
    </source>
</evidence>
<comment type="caution">
    <text evidence="12">The sequence shown here is derived from an EMBL/GenBank/DDBJ whole genome shotgun (WGS) entry which is preliminary data.</text>
</comment>
<comment type="subcellular location">
    <subcellularLocation>
        <location evidence="9">Cell membrane</location>
        <topology evidence="9">Multi-pass membrane protein</topology>
    </subcellularLocation>
</comment>
<protein>
    <recommendedName>
        <fullName evidence="9">Lipoprotein signal peptidase</fullName>
        <ecNumber evidence="9">3.4.23.36</ecNumber>
    </recommendedName>
    <alternativeName>
        <fullName evidence="9">Prolipoprotein signal peptidase</fullName>
    </alternativeName>
    <alternativeName>
        <fullName evidence="9">Signal peptidase II</fullName>
        <shortName evidence="9">SPase II</shortName>
    </alternativeName>
</protein>
<evidence type="ECO:0000256" key="5">
    <source>
        <dbReference type="ARBA" id="ARBA00022750"/>
    </source>
</evidence>
<comment type="similarity">
    <text evidence="1 9 11">Belongs to the peptidase A8 family.</text>
</comment>
<dbReference type="GO" id="GO:0004190">
    <property type="term" value="F:aspartic-type endopeptidase activity"/>
    <property type="evidence" value="ECO:0007669"/>
    <property type="project" value="UniProtKB-UniRule"/>
</dbReference>
<evidence type="ECO:0000313" key="13">
    <source>
        <dbReference type="Proteomes" id="UP000321113"/>
    </source>
</evidence>
<evidence type="ECO:0000256" key="4">
    <source>
        <dbReference type="ARBA" id="ARBA00022692"/>
    </source>
</evidence>
<evidence type="ECO:0000256" key="1">
    <source>
        <dbReference type="ARBA" id="ARBA00006139"/>
    </source>
</evidence>
<dbReference type="EMBL" id="BJXK01000009">
    <property type="protein sequence ID" value="GEM80114.1"/>
    <property type="molecule type" value="Genomic_DNA"/>
</dbReference>
<dbReference type="Proteomes" id="UP000321113">
    <property type="component" value="Unassembled WGS sequence"/>
</dbReference>
<keyword evidence="12" id="KW-0449">Lipoprotein</keyword>
<evidence type="ECO:0000256" key="3">
    <source>
        <dbReference type="ARBA" id="ARBA00022670"/>
    </source>
</evidence>
<keyword evidence="8 9" id="KW-0472">Membrane</keyword>
<evidence type="ECO:0000256" key="7">
    <source>
        <dbReference type="ARBA" id="ARBA00022989"/>
    </source>
</evidence>
<dbReference type="AlphaFoldDB" id="A0A511QRY2"/>
<comment type="catalytic activity">
    <reaction evidence="9 10">
        <text>Release of signal peptides from bacterial membrane prolipoproteins. Hydrolyzes -Xaa-Yaa-Zaa-|-(S,diacylglyceryl)Cys-, in which Xaa is hydrophobic (preferably Leu), and Yaa (Ala or Ser) and Zaa (Gly or Ala) have small, neutral side chains.</text>
        <dbReference type="EC" id="3.4.23.36"/>
    </reaction>
</comment>
<dbReference type="InterPro" id="IPR001872">
    <property type="entry name" value="Peptidase_A8"/>
</dbReference>
<dbReference type="GO" id="GO:0006508">
    <property type="term" value="P:proteolysis"/>
    <property type="evidence" value="ECO:0007669"/>
    <property type="project" value="UniProtKB-KW"/>
</dbReference>
<evidence type="ECO:0000256" key="9">
    <source>
        <dbReference type="HAMAP-Rule" id="MF_00161"/>
    </source>
</evidence>
<keyword evidence="5 9" id="KW-0064">Aspartyl protease</keyword>
<keyword evidence="4 9" id="KW-0812">Transmembrane</keyword>
<keyword evidence="2 9" id="KW-1003">Cell membrane</keyword>
<dbReference type="PANTHER" id="PTHR33695">
    <property type="entry name" value="LIPOPROTEIN SIGNAL PEPTIDASE"/>
    <property type="match status" value="1"/>
</dbReference>
<dbReference type="PROSITE" id="PS00855">
    <property type="entry name" value="SPASE_II"/>
    <property type="match status" value="1"/>
</dbReference>
<accession>A0A511QRY2</accession>
<dbReference type="HAMAP" id="MF_00161">
    <property type="entry name" value="LspA"/>
    <property type="match status" value="1"/>
</dbReference>
<comment type="pathway">
    <text evidence="9">Protein modification; lipoprotein biosynthesis (signal peptide cleavage).</text>
</comment>
<sequence>MRFVSLPNMNLLKQTGLRWLWLAALIFVADLAIKLVVMDTMGYGWANRIEVLPFFNLLYVHNYGAAFSFLGDQGGWQRWLFTGIAFAVCGMLMFWMRKLPQTEKWNNIAYSLIIGGALGNVFDRIVHGFVVDYLDFFVGTYHWPAFNLADSAICIGAGMVILDGFISGKRDSAGSAEK</sequence>
<evidence type="ECO:0000256" key="8">
    <source>
        <dbReference type="ARBA" id="ARBA00023136"/>
    </source>
</evidence>
<dbReference type="UniPathway" id="UPA00665"/>
<dbReference type="NCBIfam" id="TIGR00077">
    <property type="entry name" value="lspA"/>
    <property type="match status" value="1"/>
</dbReference>
<feature type="transmembrane region" description="Helical" evidence="9">
    <location>
        <begin position="141"/>
        <end position="162"/>
    </location>
</feature>
<reference evidence="12 13" key="1">
    <citation type="submission" date="2019-07" db="EMBL/GenBank/DDBJ databases">
        <title>Whole genome shotgun sequence of Vibrio superstes NBRC 103154.</title>
        <authorList>
            <person name="Hosoyama A."/>
            <person name="Uohara A."/>
            <person name="Ohji S."/>
            <person name="Ichikawa N."/>
        </authorList>
    </citation>
    <scope>NUCLEOTIDE SEQUENCE [LARGE SCALE GENOMIC DNA]</scope>
    <source>
        <strain evidence="12 13">NBRC 103154</strain>
    </source>
</reference>
<dbReference type="PANTHER" id="PTHR33695:SF1">
    <property type="entry name" value="LIPOPROTEIN SIGNAL PEPTIDASE"/>
    <property type="match status" value="1"/>
</dbReference>
<keyword evidence="7 9" id="KW-1133">Transmembrane helix</keyword>
<feature type="transmembrane region" description="Helical" evidence="9">
    <location>
        <begin position="20"/>
        <end position="37"/>
    </location>
</feature>
<keyword evidence="13" id="KW-1185">Reference proteome</keyword>